<dbReference type="InterPro" id="IPR012827">
    <property type="entry name" value="Hemerythrin_metal-bd"/>
</dbReference>
<comment type="similarity">
    <text evidence="1">Belongs to the hemerythrin family.</text>
</comment>
<reference evidence="5 6" key="1">
    <citation type="submission" date="2023-04" db="EMBL/GenBank/DDBJ databases">
        <title>Clostridium tannerae sp. nov., isolated from the fecal material of an alpaca.</title>
        <authorList>
            <person name="Miller S."/>
            <person name="Hendry M."/>
            <person name="King J."/>
            <person name="Sankaranarayanan K."/>
            <person name="Lawson P.A."/>
        </authorList>
    </citation>
    <scope>NUCLEOTIDE SEQUENCE [LARGE SCALE GENOMIC DNA]</scope>
    <source>
        <strain evidence="5 6">A1-XYC3</strain>
    </source>
</reference>
<name>A0ABU4JUF1_9CLOT</name>
<sequence>MSFQWKERYNLGINEIDIQHKRLLEIGQKAYEIALLNDGYDHYDEIMNILDELLEYTEYHFNYEENMLKNYGYKEIHNQEEEHYYYVYKIKSIASKEDIDDNQKKTILEILDFLSQWISNHIMLSDGKYASFLKEKEVI</sequence>
<dbReference type="CDD" id="cd12107">
    <property type="entry name" value="Hemerythrin"/>
    <property type="match status" value="1"/>
</dbReference>
<protein>
    <submittedName>
        <fullName evidence="5">Bacteriohemerythrin</fullName>
    </submittedName>
</protein>
<dbReference type="RefSeq" id="WP_261671768.1">
    <property type="nucleotide sequence ID" value="NZ_JARUJP010000012.1"/>
</dbReference>
<comment type="caution">
    <text evidence="5">The sequence shown here is derived from an EMBL/GenBank/DDBJ whole genome shotgun (WGS) entry which is preliminary data.</text>
</comment>
<evidence type="ECO:0000256" key="1">
    <source>
        <dbReference type="ARBA" id="ARBA00010587"/>
    </source>
</evidence>
<gene>
    <name evidence="5" type="ORF">P8V03_11320</name>
</gene>
<feature type="domain" description="Hemerythrin-like" evidence="4">
    <location>
        <begin position="12"/>
        <end position="131"/>
    </location>
</feature>
<dbReference type="Proteomes" id="UP001281656">
    <property type="component" value="Unassembled WGS sequence"/>
</dbReference>
<dbReference type="PANTHER" id="PTHR37164">
    <property type="entry name" value="BACTERIOHEMERYTHRIN"/>
    <property type="match status" value="1"/>
</dbReference>
<evidence type="ECO:0000313" key="6">
    <source>
        <dbReference type="Proteomes" id="UP001281656"/>
    </source>
</evidence>
<organism evidence="5 6">
    <name type="scientific">Clostridium tanneri</name>
    <dbReference type="NCBI Taxonomy" id="3037988"/>
    <lineage>
        <taxon>Bacteria</taxon>
        <taxon>Bacillati</taxon>
        <taxon>Bacillota</taxon>
        <taxon>Clostridia</taxon>
        <taxon>Eubacteriales</taxon>
        <taxon>Clostridiaceae</taxon>
        <taxon>Clostridium</taxon>
    </lineage>
</organism>
<dbReference type="SUPFAM" id="SSF47188">
    <property type="entry name" value="Hemerythrin-like"/>
    <property type="match status" value="1"/>
</dbReference>
<dbReference type="EMBL" id="JARUJP010000012">
    <property type="protein sequence ID" value="MDW8801736.1"/>
    <property type="molecule type" value="Genomic_DNA"/>
</dbReference>
<accession>A0ABU4JUF1</accession>
<evidence type="ECO:0000313" key="5">
    <source>
        <dbReference type="EMBL" id="MDW8801736.1"/>
    </source>
</evidence>
<keyword evidence="6" id="KW-1185">Reference proteome</keyword>
<dbReference type="InterPro" id="IPR050669">
    <property type="entry name" value="Hemerythrin"/>
</dbReference>
<proteinExistence type="inferred from homology"/>
<keyword evidence="3" id="KW-0408">Iron</keyword>
<evidence type="ECO:0000256" key="2">
    <source>
        <dbReference type="ARBA" id="ARBA00022723"/>
    </source>
</evidence>
<dbReference type="NCBIfam" id="NF033749">
    <property type="entry name" value="bact_hemeryth"/>
    <property type="match status" value="1"/>
</dbReference>
<keyword evidence="2" id="KW-0479">Metal-binding</keyword>
<dbReference type="NCBIfam" id="TIGR02481">
    <property type="entry name" value="hemeryth_dom"/>
    <property type="match status" value="1"/>
</dbReference>
<dbReference type="InterPro" id="IPR035938">
    <property type="entry name" value="Hemerythrin-like_sf"/>
</dbReference>
<dbReference type="InterPro" id="IPR012312">
    <property type="entry name" value="Hemerythrin-like"/>
</dbReference>
<evidence type="ECO:0000256" key="3">
    <source>
        <dbReference type="ARBA" id="ARBA00023004"/>
    </source>
</evidence>
<dbReference type="PANTHER" id="PTHR37164:SF1">
    <property type="entry name" value="BACTERIOHEMERYTHRIN"/>
    <property type="match status" value="1"/>
</dbReference>
<evidence type="ECO:0000259" key="4">
    <source>
        <dbReference type="Pfam" id="PF01814"/>
    </source>
</evidence>
<dbReference type="Pfam" id="PF01814">
    <property type="entry name" value="Hemerythrin"/>
    <property type="match status" value="1"/>
</dbReference>
<dbReference type="Gene3D" id="1.20.120.50">
    <property type="entry name" value="Hemerythrin-like"/>
    <property type="match status" value="1"/>
</dbReference>